<protein>
    <submittedName>
        <fullName evidence="2">Uncharacterized protein</fullName>
    </submittedName>
</protein>
<evidence type="ECO:0000313" key="2">
    <source>
        <dbReference type="EMBL" id="KAJ8796573.1"/>
    </source>
</evidence>
<dbReference type="EMBL" id="JAIQCJ010000358">
    <property type="protein sequence ID" value="KAJ8796573.1"/>
    <property type="molecule type" value="Genomic_DNA"/>
</dbReference>
<comment type="caution">
    <text evidence="2">The sequence shown here is derived from an EMBL/GenBank/DDBJ whole genome shotgun (WGS) entry which is preliminary data.</text>
</comment>
<gene>
    <name evidence="2" type="ORF">J1605_002170</name>
</gene>
<keyword evidence="3" id="KW-1185">Reference proteome</keyword>
<evidence type="ECO:0000256" key="1">
    <source>
        <dbReference type="SAM" id="MobiDB-lite"/>
    </source>
</evidence>
<evidence type="ECO:0000313" key="3">
    <source>
        <dbReference type="Proteomes" id="UP001159641"/>
    </source>
</evidence>
<dbReference type="AlphaFoldDB" id="A0AB34HZM2"/>
<proteinExistence type="predicted"/>
<accession>A0AB34HZM2</accession>
<dbReference type="Proteomes" id="UP001159641">
    <property type="component" value="Unassembled WGS sequence"/>
</dbReference>
<reference evidence="2 3" key="1">
    <citation type="submission" date="2022-11" db="EMBL/GenBank/DDBJ databases">
        <title>Whole genome sequence of Eschrichtius robustus ER-17-0199.</title>
        <authorList>
            <person name="Bruniche-Olsen A."/>
            <person name="Black A.N."/>
            <person name="Fields C.J."/>
            <person name="Walden K."/>
            <person name="Dewoody J.A."/>
        </authorList>
    </citation>
    <scope>NUCLEOTIDE SEQUENCE [LARGE SCALE GENOMIC DNA]</scope>
    <source>
        <strain evidence="2">ER-17-0199</strain>
        <tissue evidence="2">Blubber</tissue>
    </source>
</reference>
<organism evidence="2 3">
    <name type="scientific">Eschrichtius robustus</name>
    <name type="common">California gray whale</name>
    <name type="synonym">Eschrichtius gibbosus</name>
    <dbReference type="NCBI Taxonomy" id="9764"/>
    <lineage>
        <taxon>Eukaryota</taxon>
        <taxon>Metazoa</taxon>
        <taxon>Chordata</taxon>
        <taxon>Craniata</taxon>
        <taxon>Vertebrata</taxon>
        <taxon>Euteleostomi</taxon>
        <taxon>Mammalia</taxon>
        <taxon>Eutheria</taxon>
        <taxon>Laurasiatheria</taxon>
        <taxon>Artiodactyla</taxon>
        <taxon>Whippomorpha</taxon>
        <taxon>Cetacea</taxon>
        <taxon>Mysticeti</taxon>
        <taxon>Eschrichtiidae</taxon>
        <taxon>Eschrichtius</taxon>
    </lineage>
</organism>
<feature type="compositionally biased region" description="Pro residues" evidence="1">
    <location>
        <begin position="89"/>
        <end position="102"/>
    </location>
</feature>
<sequence length="138" mass="13820">MAAATVGAVGEGAGARLGLHHPPPGPAARPPRGAGARRQTASGAAPQPPQPPATTATPQPQYVTELQSPQPQAQPPGGQKQYVTELPATPTPSQPAGTPAPSPASQQYIVVTVSAAEAQLPALEAEPQRDALDLVVSP</sequence>
<feature type="region of interest" description="Disordered" evidence="1">
    <location>
        <begin position="1"/>
        <end position="104"/>
    </location>
</feature>
<name>A0AB34HZM2_ESCRO</name>
<feature type="compositionally biased region" description="Low complexity" evidence="1">
    <location>
        <begin position="53"/>
        <end position="81"/>
    </location>
</feature>